<dbReference type="InterPro" id="IPR012341">
    <property type="entry name" value="6hp_glycosidase-like_sf"/>
</dbReference>
<keyword evidence="5" id="KW-1185">Reference proteome</keyword>
<protein>
    <recommendedName>
        <fullName evidence="6">Alpha-L-fucosidase 2</fullName>
    </recommendedName>
</protein>
<evidence type="ECO:0000259" key="2">
    <source>
        <dbReference type="Pfam" id="PF21307"/>
    </source>
</evidence>
<dbReference type="InterPro" id="IPR054363">
    <property type="entry name" value="GH95_cat"/>
</dbReference>
<dbReference type="STRING" id="188872.SAMN03080602_04224"/>
<feature type="region of interest" description="Disordered" evidence="1">
    <location>
        <begin position="822"/>
        <end position="843"/>
    </location>
</feature>
<proteinExistence type="predicted"/>
<dbReference type="Proteomes" id="UP000193420">
    <property type="component" value="Unassembled WGS sequence"/>
</dbReference>
<gene>
    <name evidence="4" type="ORF">SAMN03080602_04224</name>
</gene>
<evidence type="ECO:0008006" key="6">
    <source>
        <dbReference type="Google" id="ProtNLM"/>
    </source>
</evidence>
<dbReference type="GO" id="GO:0005975">
    <property type="term" value="P:carbohydrate metabolic process"/>
    <property type="evidence" value="ECO:0007669"/>
    <property type="project" value="InterPro"/>
</dbReference>
<sequence length="843" mass="95104">MKALFDTFYSITIITTCTLTFSTTFAQNLNLPTTYEQLEMRSSPFKVTDSYLSRHDIIFQAPTDLEAEGFPMGNGNLGGMIWNHDNGIEIQINKNDLWSAPIPEESDMSILKHAARLKIDFGAPVFSWIHLGDFTGRLSLSNGEATYKASSGIASTQINTWLAHGKNVWVIECKNLPLKDFTTDKLTTTISLERIGSRSFTGWYGGGFPKNEKISLGNANTIIQEEDLILRENTDGLNFVVALRVIDASTRPAIIGSHRGELKTDSPELTILVSVVTSKESNSPQRDAIALLDSVEKQTIADLKQEKDNWYHKFWSNSFVKLGNDYLENIYYMRRYLMAAGSQGPYPIAFNGGLWRWNRDVINWGTPHHWNTQQQYWGLAAQNDLQLMSPYINTYLKMTPYLEDLANEKGGGSNAILLTEAHDFDGKQASKDWGPMAKSYTQASQVAQLFWDYYQFTGDINFLRDEAYPFMKKASNFYLKKLQWDNQKKQYHLVSTLYESENIKKAKNVLSDRVAIEALFRTCTSVAKQLKTDRNKIREWQNVIDNLWPIGFETDTNCGELATAAEAYFTDKRYTPFNWAVGGAPAFPSGLIGIDDSESRLGKAVINFIKCNGMVNAHYPTPIIAARMGMGDEALTYLLNGIKEHQNYPQGLLTNVTGYPHNIYNLKSVHDLIGGYKIRSKPFFQMGMEPISNYATTVNEMLLQSNEGKIRVFPAVPSSWKDSSDVAFTLRARGAFIVSSYMDKQGKIKQVGIKSLKGNTCLLQNPWPGEKVTVYSNNKLVKFKNHAGDVVSFDTNTDSEYIVRLSDEGSEFEKIIYKSEPNKKPKQLGPRTLGKISGWNEDF</sequence>
<evidence type="ECO:0000256" key="1">
    <source>
        <dbReference type="SAM" id="MobiDB-lite"/>
    </source>
</evidence>
<dbReference type="InterPro" id="IPR013780">
    <property type="entry name" value="Glyco_hydro_b"/>
</dbReference>
<organism evidence="4 5">
    <name type="scientific">Arenibacter troitsensis</name>
    <dbReference type="NCBI Taxonomy" id="188872"/>
    <lineage>
        <taxon>Bacteria</taxon>
        <taxon>Pseudomonadati</taxon>
        <taxon>Bacteroidota</taxon>
        <taxon>Flavobacteriia</taxon>
        <taxon>Flavobacteriales</taxon>
        <taxon>Flavobacteriaceae</taxon>
        <taxon>Arenibacter</taxon>
    </lineage>
</organism>
<reference evidence="5" key="1">
    <citation type="submission" date="2017-04" db="EMBL/GenBank/DDBJ databases">
        <authorList>
            <person name="Varghese N."/>
            <person name="Submissions S."/>
        </authorList>
    </citation>
    <scope>NUCLEOTIDE SEQUENCE [LARGE SCALE GENOMIC DNA]</scope>
    <source>
        <strain evidence="5">DSM 19835</strain>
    </source>
</reference>
<evidence type="ECO:0000313" key="5">
    <source>
        <dbReference type="Proteomes" id="UP000193420"/>
    </source>
</evidence>
<evidence type="ECO:0000313" key="4">
    <source>
        <dbReference type="EMBL" id="SMG52432.1"/>
    </source>
</evidence>
<dbReference type="PANTHER" id="PTHR31084:SF0">
    <property type="entry name" value="ALPHA-L-FUCOSIDASE 2"/>
    <property type="match status" value="1"/>
</dbReference>
<dbReference type="Gene3D" id="1.50.10.10">
    <property type="match status" value="1"/>
</dbReference>
<accession>A0A1X7LGQ9</accession>
<dbReference type="InterPro" id="IPR008928">
    <property type="entry name" value="6-hairpin_glycosidase_sf"/>
</dbReference>
<dbReference type="Pfam" id="PF21307">
    <property type="entry name" value="Glyco_hydro_95_C"/>
    <property type="match status" value="1"/>
</dbReference>
<dbReference type="Gene3D" id="2.70.98.50">
    <property type="entry name" value="putative glycoside hydrolase family protein from bacillus halodurans"/>
    <property type="match status" value="1"/>
</dbReference>
<feature type="domain" description="Glycosyl hydrolase family 95 catalytic" evidence="3">
    <location>
        <begin position="324"/>
        <end position="565"/>
    </location>
</feature>
<dbReference type="RefSeq" id="WP_217807558.1">
    <property type="nucleotide sequence ID" value="NZ_FXAO01000014.1"/>
</dbReference>
<dbReference type="SUPFAM" id="SSF48208">
    <property type="entry name" value="Six-hairpin glycosidases"/>
    <property type="match status" value="1"/>
</dbReference>
<dbReference type="PANTHER" id="PTHR31084">
    <property type="entry name" value="ALPHA-L-FUCOSIDASE 2"/>
    <property type="match status" value="1"/>
</dbReference>
<dbReference type="EMBL" id="FXAO01000014">
    <property type="protein sequence ID" value="SMG52432.1"/>
    <property type="molecule type" value="Genomic_DNA"/>
</dbReference>
<dbReference type="Gene3D" id="2.60.40.1180">
    <property type="entry name" value="Golgi alpha-mannosidase II"/>
    <property type="match status" value="1"/>
</dbReference>
<evidence type="ECO:0000259" key="3">
    <source>
        <dbReference type="Pfam" id="PF22124"/>
    </source>
</evidence>
<dbReference type="GO" id="GO:0004560">
    <property type="term" value="F:alpha-L-fucosidase activity"/>
    <property type="evidence" value="ECO:0007669"/>
    <property type="project" value="TreeGrafter"/>
</dbReference>
<feature type="domain" description="Alpha fucosidase A-like C-terminal" evidence="2">
    <location>
        <begin position="704"/>
        <end position="803"/>
    </location>
</feature>
<dbReference type="InterPro" id="IPR049053">
    <property type="entry name" value="AFCA-like_C"/>
</dbReference>
<name>A0A1X7LGQ9_9FLAO</name>
<dbReference type="AlphaFoldDB" id="A0A1X7LGQ9"/>
<dbReference type="Pfam" id="PF22124">
    <property type="entry name" value="Glyco_hydro_95_cat"/>
    <property type="match status" value="1"/>
</dbReference>